<keyword evidence="1" id="KW-0472">Membrane</keyword>
<name>A0A517ZIX5_9PLAN</name>
<keyword evidence="1" id="KW-0812">Transmembrane</keyword>
<gene>
    <name evidence="2" type="ORF">Mal52_08370</name>
</gene>
<keyword evidence="3" id="KW-1185">Reference proteome</keyword>
<dbReference type="EMBL" id="CP036276">
    <property type="protein sequence ID" value="QDU42377.1"/>
    <property type="molecule type" value="Genomic_DNA"/>
</dbReference>
<sequence length="255" mass="28285">MGQYVPVRCGTCWFSGYLVEIGSDSRNVAMHFGVEAHMDCVGQEGRLFVLAKSRRSYPVIQRQDADGRLSGVIDMRRVFLTGGTAAALVLCIHSLAFALGGNYPEGPLAEQHTDWPPGLFELAKSEGRVNGYWVNSNDFFFYRGDAESLEKFLAVYGKVGDTPLMVVLHAGAVPLTGSLGKPKTIPFDWQLSVTRRGWGAPLDPRRPKDDPGYVATIHIWLSDKLPLDRLKIPKHIDVSSAGDIQKFIERHKSRE</sequence>
<keyword evidence="1" id="KW-1133">Transmembrane helix</keyword>
<organism evidence="2 3">
    <name type="scientific">Symmachiella dynata</name>
    <dbReference type="NCBI Taxonomy" id="2527995"/>
    <lineage>
        <taxon>Bacteria</taxon>
        <taxon>Pseudomonadati</taxon>
        <taxon>Planctomycetota</taxon>
        <taxon>Planctomycetia</taxon>
        <taxon>Planctomycetales</taxon>
        <taxon>Planctomycetaceae</taxon>
        <taxon>Symmachiella</taxon>
    </lineage>
</organism>
<evidence type="ECO:0000313" key="2">
    <source>
        <dbReference type="EMBL" id="QDU42377.1"/>
    </source>
</evidence>
<evidence type="ECO:0000256" key="1">
    <source>
        <dbReference type="SAM" id="Phobius"/>
    </source>
</evidence>
<reference evidence="2 3" key="1">
    <citation type="submission" date="2019-02" db="EMBL/GenBank/DDBJ databases">
        <title>Deep-cultivation of Planctomycetes and their phenomic and genomic characterization uncovers novel biology.</title>
        <authorList>
            <person name="Wiegand S."/>
            <person name="Jogler M."/>
            <person name="Boedeker C."/>
            <person name="Pinto D."/>
            <person name="Vollmers J."/>
            <person name="Rivas-Marin E."/>
            <person name="Kohn T."/>
            <person name="Peeters S.H."/>
            <person name="Heuer A."/>
            <person name="Rast P."/>
            <person name="Oberbeckmann S."/>
            <person name="Bunk B."/>
            <person name="Jeske O."/>
            <person name="Meyerdierks A."/>
            <person name="Storesund J.E."/>
            <person name="Kallscheuer N."/>
            <person name="Luecker S."/>
            <person name="Lage O.M."/>
            <person name="Pohl T."/>
            <person name="Merkel B.J."/>
            <person name="Hornburger P."/>
            <person name="Mueller R.-W."/>
            <person name="Bruemmer F."/>
            <person name="Labrenz M."/>
            <person name="Spormann A.M."/>
            <person name="Op den Camp H."/>
            <person name="Overmann J."/>
            <person name="Amann R."/>
            <person name="Jetten M.S.M."/>
            <person name="Mascher T."/>
            <person name="Medema M.H."/>
            <person name="Devos D.P."/>
            <person name="Kaster A.-K."/>
            <person name="Ovreas L."/>
            <person name="Rohde M."/>
            <person name="Galperin M.Y."/>
            <person name="Jogler C."/>
        </authorList>
    </citation>
    <scope>NUCLEOTIDE SEQUENCE [LARGE SCALE GENOMIC DNA]</scope>
    <source>
        <strain evidence="2 3">Mal52</strain>
    </source>
</reference>
<dbReference type="AlphaFoldDB" id="A0A517ZIX5"/>
<feature type="transmembrane region" description="Helical" evidence="1">
    <location>
        <begin position="78"/>
        <end position="99"/>
    </location>
</feature>
<protein>
    <submittedName>
        <fullName evidence="2">Uncharacterized protein</fullName>
    </submittedName>
</protein>
<dbReference type="KEGG" id="sdyn:Mal52_08370"/>
<dbReference type="Proteomes" id="UP000319383">
    <property type="component" value="Chromosome"/>
</dbReference>
<accession>A0A517ZIX5</accession>
<proteinExistence type="predicted"/>
<evidence type="ECO:0000313" key="3">
    <source>
        <dbReference type="Proteomes" id="UP000319383"/>
    </source>
</evidence>